<keyword evidence="2" id="KW-1185">Reference proteome</keyword>
<dbReference type="Proteomes" id="UP000581688">
    <property type="component" value="Unassembled WGS sequence"/>
</dbReference>
<dbReference type="EMBL" id="JACHGH010000011">
    <property type="protein sequence ID" value="MBB6454652.1"/>
    <property type="molecule type" value="Genomic_DNA"/>
</dbReference>
<reference evidence="1 2" key="1">
    <citation type="submission" date="2020-08" db="EMBL/GenBank/DDBJ databases">
        <title>Genomic Encyclopedia of Type Strains, Phase IV (KMG-IV): sequencing the most valuable type-strain genomes for metagenomic binning, comparative biology and taxonomic classification.</title>
        <authorList>
            <person name="Goeker M."/>
        </authorList>
    </citation>
    <scope>NUCLEOTIDE SEQUENCE [LARGE SCALE GENOMIC DNA]</scope>
    <source>
        <strain evidence="1 2">DSM 19612</strain>
    </source>
</reference>
<accession>A0A841Q8P8</accession>
<organism evidence="1 2">
    <name type="scientific">Salirhabdus euzebyi</name>
    <dbReference type="NCBI Taxonomy" id="394506"/>
    <lineage>
        <taxon>Bacteria</taxon>
        <taxon>Bacillati</taxon>
        <taxon>Bacillota</taxon>
        <taxon>Bacilli</taxon>
        <taxon>Bacillales</taxon>
        <taxon>Bacillaceae</taxon>
        <taxon>Salirhabdus</taxon>
    </lineage>
</organism>
<dbReference type="AlphaFoldDB" id="A0A841Q8P8"/>
<comment type="caution">
    <text evidence="1">The sequence shown here is derived from an EMBL/GenBank/DDBJ whole genome shotgun (WGS) entry which is preliminary data.</text>
</comment>
<evidence type="ECO:0000313" key="1">
    <source>
        <dbReference type="EMBL" id="MBB6454652.1"/>
    </source>
</evidence>
<sequence>MHVCPLCNGLKVLQKNCQSCQQEMDDNGRLIDFFDDYSPYLEDEDAKLVDGYMNSKKEHICVHVFHCHSCHTEEKVEIKEQNWL</sequence>
<dbReference type="RefSeq" id="WP_174497153.1">
    <property type="nucleotide sequence ID" value="NZ_CADDWK010000012.1"/>
</dbReference>
<gene>
    <name evidence="1" type="ORF">HNQ94_003141</name>
</gene>
<name>A0A841Q8P8_9BACI</name>
<protein>
    <submittedName>
        <fullName evidence="1">Uncharacterized protein</fullName>
    </submittedName>
</protein>
<proteinExistence type="predicted"/>
<evidence type="ECO:0000313" key="2">
    <source>
        <dbReference type="Proteomes" id="UP000581688"/>
    </source>
</evidence>